<evidence type="ECO:0000313" key="12">
    <source>
        <dbReference type="Proteomes" id="UP000310263"/>
    </source>
</evidence>
<dbReference type="GO" id="GO:0009306">
    <property type="term" value="P:protein secretion"/>
    <property type="evidence" value="ECO:0007669"/>
    <property type="project" value="UniProtKB-UniRule"/>
</dbReference>
<evidence type="ECO:0000256" key="6">
    <source>
        <dbReference type="ARBA" id="ARBA00022989"/>
    </source>
</evidence>
<dbReference type="Gene3D" id="1.20.5.1030">
    <property type="entry name" value="Preprotein translocase secy subunit"/>
    <property type="match status" value="1"/>
</dbReference>
<gene>
    <name evidence="9 11" type="primary">secE</name>
    <name evidence="11" type="ORF">E5334_04340</name>
</gene>
<keyword evidence="7 9" id="KW-0811">Translocation</keyword>
<dbReference type="GO" id="GO:0043952">
    <property type="term" value="P:protein transport by the Sec complex"/>
    <property type="evidence" value="ECO:0007669"/>
    <property type="project" value="UniProtKB-UniRule"/>
</dbReference>
<evidence type="ECO:0000256" key="3">
    <source>
        <dbReference type="ARBA" id="ARBA00022475"/>
    </source>
</evidence>
<comment type="function">
    <text evidence="9">Essential subunit of the Sec protein translocation channel SecYEG. Clamps together the 2 halves of SecY. May contact the channel plug during translocation.</text>
</comment>
<dbReference type="NCBIfam" id="TIGR00964">
    <property type="entry name" value="secE_bact"/>
    <property type="match status" value="1"/>
</dbReference>
<evidence type="ECO:0000256" key="5">
    <source>
        <dbReference type="ARBA" id="ARBA00022927"/>
    </source>
</evidence>
<dbReference type="PANTHER" id="PTHR33910:SF1">
    <property type="entry name" value="PROTEIN TRANSLOCASE SUBUNIT SECE"/>
    <property type="match status" value="1"/>
</dbReference>
<comment type="caution">
    <text evidence="11">The sequence shown here is derived from an EMBL/GenBank/DDBJ whole genome shotgun (WGS) entry which is preliminary data.</text>
</comment>
<evidence type="ECO:0000256" key="8">
    <source>
        <dbReference type="ARBA" id="ARBA00023136"/>
    </source>
</evidence>
<dbReference type="GO" id="GO:0006605">
    <property type="term" value="P:protein targeting"/>
    <property type="evidence" value="ECO:0007669"/>
    <property type="project" value="UniProtKB-UniRule"/>
</dbReference>
<dbReference type="OrthoDB" id="9805743at2"/>
<dbReference type="EMBL" id="SRYE01000002">
    <property type="protein sequence ID" value="TGY62636.1"/>
    <property type="molecule type" value="Genomic_DNA"/>
</dbReference>
<keyword evidence="12" id="KW-1185">Reference proteome</keyword>
<sequence length="116" mass="12780">MANKERNKRAARKARQAERQRAEAQTLAQNQTPAAPAKDTSTKAVKKSGKPGFFQRVRNYFGDVRSEMRRVSWPTPADLKSYTVAVIVILMIFGVATWLIDSGVVAALIGFSGLRG</sequence>
<dbReference type="HAMAP" id="MF_00422">
    <property type="entry name" value="SecE"/>
    <property type="match status" value="1"/>
</dbReference>
<keyword evidence="5 9" id="KW-0653">Protein transport</keyword>
<comment type="subcellular location">
    <subcellularLocation>
        <location evidence="9">Cell membrane</location>
        <topology evidence="9">Single-pass membrane protein</topology>
    </subcellularLocation>
    <subcellularLocation>
        <location evidence="1">Membrane</location>
    </subcellularLocation>
</comment>
<dbReference type="InterPro" id="IPR001901">
    <property type="entry name" value="Translocase_SecE/Sec61-g"/>
</dbReference>
<feature type="transmembrane region" description="Helical" evidence="9">
    <location>
        <begin position="82"/>
        <end position="111"/>
    </location>
</feature>
<dbReference type="InterPro" id="IPR038379">
    <property type="entry name" value="SecE_sf"/>
</dbReference>
<comment type="similarity">
    <text evidence="9">Belongs to the SecE/SEC61-gamma family.</text>
</comment>
<keyword evidence="6 9" id="KW-1133">Transmembrane helix</keyword>
<proteinExistence type="inferred from homology"/>
<evidence type="ECO:0000256" key="2">
    <source>
        <dbReference type="ARBA" id="ARBA00022448"/>
    </source>
</evidence>
<dbReference type="Proteomes" id="UP000310263">
    <property type="component" value="Unassembled WGS sequence"/>
</dbReference>
<evidence type="ECO:0000256" key="9">
    <source>
        <dbReference type="HAMAP-Rule" id="MF_00422"/>
    </source>
</evidence>
<evidence type="ECO:0000256" key="4">
    <source>
        <dbReference type="ARBA" id="ARBA00022692"/>
    </source>
</evidence>
<keyword evidence="2 9" id="KW-0813">Transport</keyword>
<feature type="region of interest" description="Disordered" evidence="10">
    <location>
        <begin position="1"/>
        <end position="48"/>
    </location>
</feature>
<dbReference type="Pfam" id="PF00584">
    <property type="entry name" value="SecE"/>
    <property type="match status" value="1"/>
</dbReference>
<dbReference type="GO" id="GO:0065002">
    <property type="term" value="P:intracellular protein transmembrane transport"/>
    <property type="evidence" value="ECO:0007669"/>
    <property type="project" value="UniProtKB-UniRule"/>
</dbReference>
<evidence type="ECO:0000256" key="1">
    <source>
        <dbReference type="ARBA" id="ARBA00004370"/>
    </source>
</evidence>
<protein>
    <recommendedName>
        <fullName evidence="9">Protein translocase subunit SecE</fullName>
    </recommendedName>
</protein>
<keyword evidence="3 9" id="KW-1003">Cell membrane</keyword>
<dbReference type="GO" id="GO:0005886">
    <property type="term" value="C:plasma membrane"/>
    <property type="evidence" value="ECO:0007669"/>
    <property type="project" value="UniProtKB-SubCell"/>
</dbReference>
<dbReference type="InterPro" id="IPR005807">
    <property type="entry name" value="SecE_bac"/>
</dbReference>
<keyword evidence="8 9" id="KW-0472">Membrane</keyword>
<reference evidence="11 12" key="1">
    <citation type="submission" date="2019-04" db="EMBL/GenBank/DDBJ databases">
        <title>Microbes associate with the intestines of laboratory mice.</title>
        <authorList>
            <person name="Navarre W."/>
            <person name="Wong E."/>
            <person name="Huang K."/>
            <person name="Tropini C."/>
            <person name="Ng K."/>
            <person name="Yu B."/>
        </authorList>
    </citation>
    <scope>NUCLEOTIDE SEQUENCE [LARGE SCALE GENOMIC DNA]</scope>
    <source>
        <strain evidence="11 12">NM07_P-09</strain>
    </source>
</reference>
<feature type="compositionally biased region" description="Basic residues" evidence="10">
    <location>
        <begin position="1"/>
        <end position="14"/>
    </location>
</feature>
<dbReference type="PANTHER" id="PTHR33910">
    <property type="entry name" value="PROTEIN TRANSLOCASE SUBUNIT SECE"/>
    <property type="match status" value="1"/>
</dbReference>
<evidence type="ECO:0000313" key="11">
    <source>
        <dbReference type="EMBL" id="TGY62636.1"/>
    </source>
</evidence>
<evidence type="ECO:0000256" key="10">
    <source>
        <dbReference type="SAM" id="MobiDB-lite"/>
    </source>
</evidence>
<comment type="subunit">
    <text evidence="9">Component of the Sec protein translocase complex. Heterotrimer consisting of SecY, SecE and SecG subunits. The heterotrimers can form oligomers, although 1 heterotrimer is thought to be able to translocate proteins. Interacts with the ribosome. Interacts with SecDF, and other proteins may be involved. Interacts with SecA.</text>
</comment>
<accession>A0A4S2F157</accession>
<keyword evidence="4 9" id="KW-0812">Transmembrane</keyword>
<organism evidence="11 12">
    <name type="scientific">Muricaecibacterium torontonense</name>
    <dbReference type="NCBI Taxonomy" id="3032871"/>
    <lineage>
        <taxon>Bacteria</taxon>
        <taxon>Bacillati</taxon>
        <taxon>Actinomycetota</taxon>
        <taxon>Coriobacteriia</taxon>
        <taxon>Coriobacteriales</taxon>
        <taxon>Atopobiaceae</taxon>
        <taxon>Muricaecibacterium</taxon>
    </lineage>
</organism>
<evidence type="ECO:0000256" key="7">
    <source>
        <dbReference type="ARBA" id="ARBA00023010"/>
    </source>
</evidence>
<name>A0A4S2F157_9ACTN</name>
<dbReference type="GO" id="GO:0008320">
    <property type="term" value="F:protein transmembrane transporter activity"/>
    <property type="evidence" value="ECO:0007669"/>
    <property type="project" value="UniProtKB-UniRule"/>
</dbReference>
<dbReference type="RefSeq" id="WP_136012366.1">
    <property type="nucleotide sequence ID" value="NZ_SRYE01000002.1"/>
</dbReference>
<dbReference type="AlphaFoldDB" id="A0A4S2F157"/>